<feature type="domain" description="ZP" evidence="2">
    <location>
        <begin position="132"/>
        <end position="405"/>
    </location>
</feature>
<reference evidence="3 4" key="1">
    <citation type="journal article" date="2021" name="BMC Biol.">
        <title>Horizontally acquired antibacterial genes associated with adaptive radiation of ladybird beetles.</title>
        <authorList>
            <person name="Li H.S."/>
            <person name="Tang X.F."/>
            <person name="Huang Y.H."/>
            <person name="Xu Z.Y."/>
            <person name="Chen M.L."/>
            <person name="Du X.Y."/>
            <person name="Qiu B.Y."/>
            <person name="Chen P.T."/>
            <person name="Zhang W."/>
            <person name="Slipinski A."/>
            <person name="Escalona H.E."/>
            <person name="Waterhouse R.M."/>
            <person name="Zwick A."/>
            <person name="Pang H."/>
        </authorList>
    </citation>
    <scope>NUCLEOTIDE SEQUENCE [LARGE SCALE GENOMIC DNA]</scope>
    <source>
        <strain evidence="3">SYSU2018</strain>
    </source>
</reference>
<keyword evidence="1" id="KW-0732">Signal</keyword>
<dbReference type="Proteomes" id="UP001516400">
    <property type="component" value="Unassembled WGS sequence"/>
</dbReference>
<gene>
    <name evidence="3" type="ORF">HHI36_005732</name>
</gene>
<evidence type="ECO:0000259" key="2">
    <source>
        <dbReference type="PROSITE" id="PS51034"/>
    </source>
</evidence>
<organism evidence="3 4">
    <name type="scientific">Cryptolaemus montrouzieri</name>
    <dbReference type="NCBI Taxonomy" id="559131"/>
    <lineage>
        <taxon>Eukaryota</taxon>
        <taxon>Metazoa</taxon>
        <taxon>Ecdysozoa</taxon>
        <taxon>Arthropoda</taxon>
        <taxon>Hexapoda</taxon>
        <taxon>Insecta</taxon>
        <taxon>Pterygota</taxon>
        <taxon>Neoptera</taxon>
        <taxon>Endopterygota</taxon>
        <taxon>Coleoptera</taxon>
        <taxon>Polyphaga</taxon>
        <taxon>Cucujiformia</taxon>
        <taxon>Coccinelloidea</taxon>
        <taxon>Coccinellidae</taxon>
        <taxon>Scymninae</taxon>
        <taxon>Scymnini</taxon>
        <taxon>Cryptolaemus</taxon>
    </lineage>
</organism>
<evidence type="ECO:0000256" key="1">
    <source>
        <dbReference type="SAM" id="SignalP"/>
    </source>
</evidence>
<proteinExistence type="predicted"/>
<evidence type="ECO:0000313" key="3">
    <source>
        <dbReference type="EMBL" id="KAL3282552.1"/>
    </source>
</evidence>
<dbReference type="PANTHER" id="PTHR39959:SF2">
    <property type="entry name" value="RE44287P"/>
    <property type="match status" value="1"/>
</dbReference>
<dbReference type="AlphaFoldDB" id="A0ABD2NVU1"/>
<feature type="chain" id="PRO_5044804301" description="ZP domain-containing protein" evidence="1">
    <location>
        <begin position="20"/>
        <end position="451"/>
    </location>
</feature>
<feature type="signal peptide" evidence="1">
    <location>
        <begin position="1"/>
        <end position="19"/>
    </location>
</feature>
<name>A0ABD2NVU1_9CUCU</name>
<accession>A0ABD2NVU1</accession>
<protein>
    <recommendedName>
        <fullName evidence="2">ZP domain-containing protein</fullName>
    </recommendedName>
</protein>
<dbReference type="PROSITE" id="PS51034">
    <property type="entry name" value="ZP_2"/>
    <property type="match status" value="1"/>
</dbReference>
<sequence>MCLALCLTFFVISNSLVLGGGYVYPQPQPPVYQDVTDPPLSYLPPNLPPILDEVPDIGSTYLPSNPLYPPLGTPALDIQPPLFDTPSITDTDDSVVVEIPPAQYLPPTNQYLPPNRQQLTEITPSLKVSNLSCVDSTDEYSRFYAQFSAVQPFKMSPSMEGRSSPDCLNVISDNVFRINLEGIRVRQCGVKRCVNSSTKQRRMCANLRMATVRGIRLPEDVTISIQCIPQPTIISHTKEIRFRPQTNRQRSIARNVAVASGGSQRKLDMRLNLLRKSQNSAEFNEIVQPDTPVSIGEELLLKASVKDESGWHYVRMDSVVMKSATTQQSATLIDDNGCTVPSMRNVCPDQPRQINPLMVVLPFRAFLFQGNQDTEEMVLSLRMIGCLNTKDCLQINRCNDHVAIGDKKRSTRSTKVNDEIEDVELRFKVQSLQQNNNSSKISNGTNKNYFH</sequence>
<dbReference type="InterPro" id="IPR001507">
    <property type="entry name" value="ZP_dom"/>
</dbReference>
<dbReference type="EMBL" id="JABFTP020000144">
    <property type="protein sequence ID" value="KAL3282552.1"/>
    <property type="molecule type" value="Genomic_DNA"/>
</dbReference>
<dbReference type="PANTHER" id="PTHR39959">
    <property type="entry name" value="RE44287P-RELATED"/>
    <property type="match status" value="1"/>
</dbReference>
<keyword evidence="4" id="KW-1185">Reference proteome</keyword>
<comment type="caution">
    <text evidence="3">The sequence shown here is derived from an EMBL/GenBank/DDBJ whole genome shotgun (WGS) entry which is preliminary data.</text>
</comment>
<evidence type="ECO:0000313" key="4">
    <source>
        <dbReference type="Proteomes" id="UP001516400"/>
    </source>
</evidence>